<dbReference type="eggNOG" id="COG2801">
    <property type="taxonomic scope" value="Bacteria"/>
</dbReference>
<protein>
    <recommendedName>
        <fullName evidence="2">Integrase catalytic domain-containing protein</fullName>
    </recommendedName>
</protein>
<name>E1TI40_BURSG</name>
<dbReference type="EMBL" id="CP002218">
    <property type="protein sequence ID" value="ADN61901.1"/>
    <property type="molecule type" value="Genomic_DNA"/>
</dbReference>
<dbReference type="KEGG" id="bgf:BC1003_5993"/>
<dbReference type="AlphaFoldDB" id="E1TI40"/>
<feature type="region of interest" description="Disordered" evidence="1">
    <location>
        <begin position="820"/>
        <end position="874"/>
    </location>
</feature>
<feature type="domain" description="Integrase catalytic" evidence="2">
    <location>
        <begin position="471"/>
        <end position="681"/>
    </location>
</feature>
<evidence type="ECO:0000259" key="2">
    <source>
        <dbReference type="PROSITE" id="PS50994"/>
    </source>
</evidence>
<feature type="region of interest" description="Disordered" evidence="1">
    <location>
        <begin position="230"/>
        <end position="249"/>
    </location>
</feature>
<organism evidence="3">
    <name type="scientific">Burkholderia sp. (strain CCGE1003)</name>
    <dbReference type="NCBI Taxonomy" id="640512"/>
    <lineage>
        <taxon>Bacteria</taxon>
        <taxon>Pseudomonadati</taxon>
        <taxon>Pseudomonadota</taxon>
        <taxon>Betaproteobacteria</taxon>
        <taxon>Burkholderiales</taxon>
        <taxon>Burkholderiaceae</taxon>
        <taxon>Burkholderia</taxon>
    </lineage>
</organism>
<accession>E1TI40</accession>
<dbReference type="GO" id="GO:0015074">
    <property type="term" value="P:DNA integration"/>
    <property type="evidence" value="ECO:0007669"/>
    <property type="project" value="InterPro"/>
</dbReference>
<reference evidence="3" key="1">
    <citation type="submission" date="2010-09" db="EMBL/GenBank/DDBJ databases">
        <title>Complete sequence of chromosome2 of Burkholderia sp. CCGE1003.</title>
        <authorList>
            <consortium name="US DOE Joint Genome Institute"/>
            <person name="Lucas S."/>
            <person name="Copeland A."/>
            <person name="Lapidus A."/>
            <person name="Cheng J.-F."/>
            <person name="Bruce D."/>
            <person name="Goodwin L."/>
            <person name="Pitluck S."/>
            <person name="Daligault H."/>
            <person name="Davenport K."/>
            <person name="Detter J.C."/>
            <person name="Han C."/>
            <person name="Tapia R."/>
            <person name="Land M."/>
            <person name="Hauser L."/>
            <person name="Jeffries C."/>
            <person name="Kyrpides N."/>
            <person name="Ivanova N."/>
            <person name="Ovchinnikova G."/>
            <person name="Martinez-Romero E."/>
            <person name="Rogel M.A."/>
            <person name="Auchtung J."/>
            <person name="Tiedje J.M."/>
            <person name="Woyke T."/>
        </authorList>
    </citation>
    <scope>NUCLEOTIDE SEQUENCE</scope>
    <source>
        <strain evidence="3">CCGE1003</strain>
    </source>
</reference>
<dbReference type="InterPro" id="IPR001584">
    <property type="entry name" value="Integrase_cat-core"/>
</dbReference>
<proteinExistence type="predicted"/>
<evidence type="ECO:0000256" key="1">
    <source>
        <dbReference type="SAM" id="MobiDB-lite"/>
    </source>
</evidence>
<feature type="compositionally biased region" description="Low complexity" evidence="1">
    <location>
        <begin position="921"/>
        <end position="931"/>
    </location>
</feature>
<sequence length="957" mass="105563">MHRVHMFPPGFTRSGDSLTKILREDRDSKANYWFFHSNKLDKLLLLESDVVFACAVMFELQPEVVSYGSASTGTDESQDDDTKFDFVVKFRDGHVEYCCCRRNAPRSGWKLSAPAGAAARMVTGEDIEKSLYLFDNALMLSGAMTATRNYDRSLAYQAVLQMFSDNSVVTIRAILDIPDLDPALLQGALAQLLADGTLVTDLSTGILTPLSEVRHLGTKAAFTLPGALASEKGSQDSAPSTAEPKGRQPLKCIERTRRRLIPPEYLLADWPTPELDEIPADEQTGFKRRKDIVEAYRAGKTCKVIAKQFEVQQSQVAYFVSRCLTPRPGGGIYGYYGLLKGKHLNRGTIKTTKRSKGAGSRGSHQWTRLLDRVEGLKSFFLSRLLGQDAPSEGIAFDLSKIYGDVALYLIKAGLGPTDYPFSNADDGRDAVARYCKTLAHRYAPRYIEFYHGDTAGKRARQVGQGLRRIIRPLRPGSYGQVDYWRTDKISSVSMSNGHGQNFQINLPKWYYALLIDEKSSAILSGFPTLEITPSTDSLLECMDRFVHPEQYAKSEFYGDDGLTAGPCFAPELVPTIRHKRFDVIRFDNALCNLSETSIRANVYHFGAAINFGPCYTWVTRAVVERVIGNVARLTGKALGVEYSVPLGTLKLAIDRACREHNQTPTERARHSSPVEALTHALDEDLARQLPISLPRKTVESSTLLDYFFVRPLRGEMKSGTMPYVQELGYRFGSTELSMETGLLRSKGQPVQISGTIKRYDARICYVRIHEGKSFRLLPDRKQDELISVRHAISLSQAGKRYKAGYTAKMAIAAAQERQRVVAEENTDSQAPKGAEAQSSRSPHDAVPAAEDAQSPVKHAHGKADTAALKAAKTQQSQVLHGDVVAAGGSGSAPVDADEAGQKSNVVPLRKEGSLRNWTDEATAPLAATAGAPRREMTLRSWASSDGQPSLPKWKGRS</sequence>
<gene>
    <name evidence="3" type="ordered locus">BC1003_5993</name>
</gene>
<dbReference type="PROSITE" id="PS50994">
    <property type="entry name" value="INTEGRASE"/>
    <property type="match status" value="1"/>
</dbReference>
<evidence type="ECO:0000313" key="3">
    <source>
        <dbReference type="EMBL" id="ADN61901.1"/>
    </source>
</evidence>
<feature type="region of interest" description="Disordered" evidence="1">
    <location>
        <begin position="886"/>
        <end position="957"/>
    </location>
</feature>
<dbReference type="HOGENOM" id="CLU_308303_0_0_4"/>